<evidence type="ECO:0000313" key="7">
    <source>
        <dbReference type="Proteomes" id="UP001374535"/>
    </source>
</evidence>
<dbReference type="EMBL" id="CP144690">
    <property type="protein sequence ID" value="WVY92178.1"/>
    <property type="molecule type" value="Genomic_DNA"/>
</dbReference>
<name>A0AAQ3REE9_VIGMU</name>
<dbReference type="GO" id="GO:0008017">
    <property type="term" value="F:microtubule binding"/>
    <property type="evidence" value="ECO:0007669"/>
    <property type="project" value="InterPro"/>
</dbReference>
<evidence type="ECO:0000259" key="5">
    <source>
        <dbReference type="PROSITE" id="PS50067"/>
    </source>
</evidence>
<dbReference type="GO" id="GO:0005524">
    <property type="term" value="F:ATP binding"/>
    <property type="evidence" value="ECO:0007669"/>
    <property type="project" value="UniProtKB-KW"/>
</dbReference>
<accession>A0AAQ3REE9</accession>
<feature type="domain" description="Kinesin motor" evidence="5">
    <location>
        <begin position="1"/>
        <end position="170"/>
    </location>
</feature>
<comment type="caution">
    <text evidence="4">Lacks conserved residue(s) required for the propagation of feature annotation.</text>
</comment>
<evidence type="ECO:0000256" key="1">
    <source>
        <dbReference type="ARBA" id="ARBA00022741"/>
    </source>
</evidence>
<reference evidence="6 7" key="1">
    <citation type="journal article" date="2023" name="Life. Sci Alliance">
        <title>Evolutionary insights into 3D genome organization and epigenetic landscape of Vigna mungo.</title>
        <authorList>
            <person name="Junaid A."/>
            <person name="Singh B."/>
            <person name="Bhatia S."/>
        </authorList>
    </citation>
    <scope>NUCLEOTIDE SEQUENCE [LARGE SCALE GENOMIC DNA]</scope>
    <source>
        <strain evidence="6">Urdbean</strain>
    </source>
</reference>
<dbReference type="PROSITE" id="PS00411">
    <property type="entry name" value="KINESIN_MOTOR_1"/>
    <property type="match status" value="1"/>
</dbReference>
<dbReference type="GO" id="GO:0007018">
    <property type="term" value="P:microtubule-based movement"/>
    <property type="evidence" value="ECO:0007669"/>
    <property type="project" value="InterPro"/>
</dbReference>
<dbReference type="InterPro" id="IPR036961">
    <property type="entry name" value="Kinesin_motor_dom_sf"/>
</dbReference>
<keyword evidence="7" id="KW-1185">Reference proteome</keyword>
<dbReference type="PROSITE" id="PS50067">
    <property type="entry name" value="KINESIN_MOTOR_2"/>
    <property type="match status" value="1"/>
</dbReference>
<evidence type="ECO:0000256" key="2">
    <source>
        <dbReference type="ARBA" id="ARBA00022840"/>
    </source>
</evidence>
<dbReference type="Proteomes" id="UP001374535">
    <property type="component" value="Chromosome 11"/>
</dbReference>
<gene>
    <name evidence="6" type="ORF">V8G54_037692</name>
</gene>
<keyword evidence="2" id="KW-0067">ATP-binding</keyword>
<dbReference type="InterPro" id="IPR027417">
    <property type="entry name" value="P-loop_NTPase"/>
</dbReference>
<dbReference type="GO" id="GO:0003777">
    <property type="term" value="F:microtubule motor activity"/>
    <property type="evidence" value="ECO:0007669"/>
    <property type="project" value="InterPro"/>
</dbReference>
<organism evidence="6 7">
    <name type="scientific">Vigna mungo</name>
    <name type="common">Black gram</name>
    <name type="synonym">Phaseolus mungo</name>
    <dbReference type="NCBI Taxonomy" id="3915"/>
    <lineage>
        <taxon>Eukaryota</taxon>
        <taxon>Viridiplantae</taxon>
        <taxon>Streptophyta</taxon>
        <taxon>Embryophyta</taxon>
        <taxon>Tracheophyta</taxon>
        <taxon>Spermatophyta</taxon>
        <taxon>Magnoliopsida</taxon>
        <taxon>eudicotyledons</taxon>
        <taxon>Gunneridae</taxon>
        <taxon>Pentapetalae</taxon>
        <taxon>rosids</taxon>
        <taxon>fabids</taxon>
        <taxon>Fabales</taxon>
        <taxon>Fabaceae</taxon>
        <taxon>Papilionoideae</taxon>
        <taxon>50 kb inversion clade</taxon>
        <taxon>NPAAA clade</taxon>
        <taxon>indigoferoid/millettioid clade</taxon>
        <taxon>Phaseoleae</taxon>
        <taxon>Vigna</taxon>
    </lineage>
</organism>
<dbReference type="SUPFAM" id="SSF52540">
    <property type="entry name" value="P-loop containing nucleoside triphosphate hydrolases"/>
    <property type="match status" value="1"/>
</dbReference>
<proteinExistence type="inferred from homology"/>
<dbReference type="PANTHER" id="PTHR47968:SF33">
    <property type="entry name" value="KINESIN-LIKE PROTEIN KIN-7C, MITOCHONDRIAL ISOFORM X1"/>
    <property type="match status" value="1"/>
</dbReference>
<comment type="similarity">
    <text evidence="4">Belongs to the TRAFAC class myosin-kinesin ATPase superfamily. Kinesin family.</text>
</comment>
<keyword evidence="3" id="KW-0505">Motor protein</keyword>
<dbReference type="Pfam" id="PF00225">
    <property type="entry name" value="Kinesin"/>
    <property type="match status" value="2"/>
</dbReference>
<evidence type="ECO:0000256" key="3">
    <source>
        <dbReference type="ARBA" id="ARBA00023175"/>
    </source>
</evidence>
<dbReference type="InterPro" id="IPR027640">
    <property type="entry name" value="Kinesin-like_fam"/>
</dbReference>
<keyword evidence="1" id="KW-0547">Nucleotide-binding</keyword>
<dbReference type="AlphaFoldDB" id="A0AAQ3REE9"/>
<dbReference type="InterPro" id="IPR001752">
    <property type="entry name" value="Kinesin_motor_dom"/>
</dbReference>
<evidence type="ECO:0000256" key="4">
    <source>
        <dbReference type="PROSITE-ProRule" id="PRU00283"/>
    </source>
</evidence>
<evidence type="ECO:0000313" key="6">
    <source>
        <dbReference type="EMBL" id="WVY92178.1"/>
    </source>
</evidence>
<dbReference type="InterPro" id="IPR019821">
    <property type="entry name" value="Kinesin_motor_CS"/>
</dbReference>
<dbReference type="Gene3D" id="3.40.850.10">
    <property type="entry name" value="Kinesin motor domain"/>
    <property type="match status" value="1"/>
</dbReference>
<protein>
    <recommendedName>
        <fullName evidence="5">Kinesin motor domain-containing protein</fullName>
    </recommendedName>
</protein>
<sequence>MGTYVEGIKEEVVLSPAHALSLIATGEEHRHVGSNNFNLVSSRSHTIFTLVCQDNLHMLKILMHASLSIKTPKEFLTIESSSRGENTGEEDVTLSHLHLIDLAGSESSKAETTGLRRKEGSYINKSLLTLGTVTIPATACLVEVILRWWFQICHCFALLALVACLSFQEH</sequence>
<dbReference type="PANTHER" id="PTHR47968">
    <property type="entry name" value="CENTROMERE PROTEIN E"/>
    <property type="match status" value="1"/>
</dbReference>